<comment type="subunit">
    <text evidence="1">Component of the mitochondrial contact site and cristae organizing system (MICOS) complex.</text>
</comment>
<reference evidence="3" key="2">
    <citation type="submission" date="2021-01" db="EMBL/GenBank/DDBJ databases">
        <authorList>
            <person name="Schikora-Tamarit M.A."/>
        </authorList>
    </citation>
    <scope>NUCLEOTIDE SEQUENCE</scope>
    <source>
        <strain evidence="3">CBS2887</strain>
    </source>
</reference>
<dbReference type="GO" id="GO:0042407">
    <property type="term" value="P:cristae formation"/>
    <property type="evidence" value="ECO:0007669"/>
    <property type="project" value="InterPro"/>
</dbReference>
<dbReference type="PANTHER" id="PTHR28268">
    <property type="entry name" value="MICOS SUBUNIT MIC26"/>
    <property type="match status" value="1"/>
</dbReference>
<keyword evidence="4" id="KW-1185">Reference proteome</keyword>
<sequence length="221" mass="24541">MSSSKKQSRSFYQQDEEVAPISTPIEQQSTTTTSTTTKPTTNEVTGVVSEYIEGYKIQTSSFLEAHSQVLRSALAEKVNYVEAEYNNLKSAATNEWNTLTSNIVSVYDPRDQFLPSFIYALTTTLTGSILVSKRSLPVRFITPLVFAIGSFKYFLPLTYNNTKSSIKSWEAESTPELLEFQKSVKGFASDLEDGVVKTGDSLNQGLIDLVHQARTAFSSEK</sequence>
<keyword evidence="1" id="KW-0496">Mitochondrion</keyword>
<dbReference type="GO" id="GO:0061617">
    <property type="term" value="C:MICOS complex"/>
    <property type="evidence" value="ECO:0007669"/>
    <property type="project" value="UniProtKB-UniRule"/>
</dbReference>
<evidence type="ECO:0000313" key="3">
    <source>
        <dbReference type="EMBL" id="KAH3674666.1"/>
    </source>
</evidence>
<comment type="caution">
    <text evidence="3">The sequence shown here is derived from an EMBL/GenBank/DDBJ whole genome shotgun (WGS) entry which is preliminary data.</text>
</comment>
<proteinExistence type="predicted"/>
<feature type="compositionally biased region" description="Low complexity" evidence="2">
    <location>
        <begin position="21"/>
        <end position="41"/>
    </location>
</feature>
<feature type="region of interest" description="Disordered" evidence="2">
    <location>
        <begin position="1"/>
        <end position="41"/>
    </location>
</feature>
<reference evidence="3" key="1">
    <citation type="journal article" date="2021" name="Open Biol.">
        <title>Shared evolutionary footprints suggest mitochondrial oxidative damage underlies multiple complex I losses in fungi.</title>
        <authorList>
            <person name="Schikora-Tamarit M.A."/>
            <person name="Marcet-Houben M."/>
            <person name="Nosek J."/>
            <person name="Gabaldon T."/>
        </authorList>
    </citation>
    <scope>NUCLEOTIDE SEQUENCE</scope>
    <source>
        <strain evidence="3">CBS2887</strain>
    </source>
</reference>
<keyword evidence="1" id="KW-0999">Mitochondrion inner membrane</keyword>
<feature type="compositionally biased region" description="Polar residues" evidence="2">
    <location>
        <begin position="1"/>
        <end position="13"/>
    </location>
</feature>
<evidence type="ECO:0000313" key="4">
    <source>
        <dbReference type="Proteomes" id="UP000774326"/>
    </source>
</evidence>
<protein>
    <recommendedName>
        <fullName evidence="1">MICOS complex subunit</fullName>
    </recommendedName>
</protein>
<gene>
    <name evidence="3" type="ORF">WICPIJ_009508</name>
</gene>
<comment type="function">
    <text evidence="1">Component of the MICOS complex, a large protein complex of the mitochondrial inner membrane that plays crucial roles in the maintenance of crista junctions, inner membrane architecture, and formation of contact sites to the outer membrane.</text>
</comment>
<dbReference type="Pfam" id="PF09769">
    <property type="entry name" value="ApoO"/>
    <property type="match status" value="1"/>
</dbReference>
<comment type="subcellular location">
    <subcellularLocation>
        <location evidence="1">Mitochondrion inner membrane</location>
    </subcellularLocation>
</comment>
<dbReference type="OrthoDB" id="2399148at2759"/>
<dbReference type="InterPro" id="IPR033181">
    <property type="entry name" value="Mic26_fungi"/>
</dbReference>
<dbReference type="GO" id="GO:0044284">
    <property type="term" value="C:mitochondrial crista junction"/>
    <property type="evidence" value="ECO:0007669"/>
    <property type="project" value="TreeGrafter"/>
</dbReference>
<accession>A0A9P8PMB5</accession>
<evidence type="ECO:0000256" key="1">
    <source>
        <dbReference type="RuleBase" id="RU363021"/>
    </source>
</evidence>
<dbReference type="EMBL" id="JAEUBG010005491">
    <property type="protein sequence ID" value="KAH3674666.1"/>
    <property type="molecule type" value="Genomic_DNA"/>
</dbReference>
<dbReference type="Proteomes" id="UP000774326">
    <property type="component" value="Unassembled WGS sequence"/>
</dbReference>
<keyword evidence="1" id="KW-0472">Membrane</keyword>
<organism evidence="3 4">
    <name type="scientific">Wickerhamomyces pijperi</name>
    <name type="common">Yeast</name>
    <name type="synonym">Pichia pijperi</name>
    <dbReference type="NCBI Taxonomy" id="599730"/>
    <lineage>
        <taxon>Eukaryota</taxon>
        <taxon>Fungi</taxon>
        <taxon>Dikarya</taxon>
        <taxon>Ascomycota</taxon>
        <taxon>Saccharomycotina</taxon>
        <taxon>Saccharomycetes</taxon>
        <taxon>Phaffomycetales</taxon>
        <taxon>Wickerhamomycetaceae</taxon>
        <taxon>Wickerhamomyces</taxon>
    </lineage>
</organism>
<dbReference type="InterPro" id="IPR019166">
    <property type="entry name" value="MIC26/MIC27"/>
</dbReference>
<name>A0A9P8PMB5_WICPI</name>
<evidence type="ECO:0000256" key="2">
    <source>
        <dbReference type="SAM" id="MobiDB-lite"/>
    </source>
</evidence>
<dbReference type="AlphaFoldDB" id="A0A9P8PMB5"/>
<dbReference type="PANTHER" id="PTHR28268:SF1">
    <property type="entry name" value="MICOS SUBUNIT MIC26"/>
    <property type="match status" value="1"/>
</dbReference>